<evidence type="ECO:0000313" key="1">
    <source>
        <dbReference type="EMBL" id="KAG0416731.1"/>
    </source>
</evidence>
<gene>
    <name evidence="1" type="ORF">HPB47_006177</name>
</gene>
<name>A0AC60PAY0_IXOPE</name>
<evidence type="ECO:0000313" key="2">
    <source>
        <dbReference type="Proteomes" id="UP000805193"/>
    </source>
</evidence>
<dbReference type="Proteomes" id="UP000805193">
    <property type="component" value="Unassembled WGS sequence"/>
</dbReference>
<comment type="caution">
    <text evidence="1">The sequence shown here is derived from an EMBL/GenBank/DDBJ whole genome shotgun (WGS) entry which is preliminary data.</text>
</comment>
<reference evidence="1 2" key="1">
    <citation type="journal article" date="2020" name="Cell">
        <title>Large-Scale Comparative Analyses of Tick Genomes Elucidate Their Genetic Diversity and Vector Capacities.</title>
        <authorList>
            <consortium name="Tick Genome and Microbiome Consortium (TIGMIC)"/>
            <person name="Jia N."/>
            <person name="Wang J."/>
            <person name="Shi W."/>
            <person name="Du L."/>
            <person name="Sun Y."/>
            <person name="Zhan W."/>
            <person name="Jiang J.F."/>
            <person name="Wang Q."/>
            <person name="Zhang B."/>
            <person name="Ji P."/>
            <person name="Bell-Sakyi L."/>
            <person name="Cui X.M."/>
            <person name="Yuan T.T."/>
            <person name="Jiang B.G."/>
            <person name="Yang W.F."/>
            <person name="Lam T.T."/>
            <person name="Chang Q.C."/>
            <person name="Ding S.J."/>
            <person name="Wang X.J."/>
            <person name="Zhu J.G."/>
            <person name="Ruan X.D."/>
            <person name="Zhao L."/>
            <person name="Wei J.T."/>
            <person name="Ye R.Z."/>
            <person name="Que T.C."/>
            <person name="Du C.H."/>
            <person name="Zhou Y.H."/>
            <person name="Cheng J.X."/>
            <person name="Dai P.F."/>
            <person name="Guo W.B."/>
            <person name="Han X.H."/>
            <person name="Huang E.J."/>
            <person name="Li L.F."/>
            <person name="Wei W."/>
            <person name="Gao Y.C."/>
            <person name="Liu J.Z."/>
            <person name="Shao H.Z."/>
            <person name="Wang X."/>
            <person name="Wang C.C."/>
            <person name="Yang T.C."/>
            <person name="Huo Q.B."/>
            <person name="Li W."/>
            <person name="Chen H.Y."/>
            <person name="Chen S.E."/>
            <person name="Zhou L.G."/>
            <person name="Ni X.B."/>
            <person name="Tian J.H."/>
            <person name="Sheng Y."/>
            <person name="Liu T."/>
            <person name="Pan Y.S."/>
            <person name="Xia L.Y."/>
            <person name="Li J."/>
            <person name="Zhao F."/>
            <person name="Cao W.C."/>
        </authorList>
    </citation>
    <scope>NUCLEOTIDE SEQUENCE [LARGE SCALE GENOMIC DNA]</scope>
    <source>
        <strain evidence="1">Iper-2018</strain>
    </source>
</reference>
<proteinExistence type="predicted"/>
<organism evidence="1 2">
    <name type="scientific">Ixodes persulcatus</name>
    <name type="common">Taiga tick</name>
    <dbReference type="NCBI Taxonomy" id="34615"/>
    <lineage>
        <taxon>Eukaryota</taxon>
        <taxon>Metazoa</taxon>
        <taxon>Ecdysozoa</taxon>
        <taxon>Arthropoda</taxon>
        <taxon>Chelicerata</taxon>
        <taxon>Arachnida</taxon>
        <taxon>Acari</taxon>
        <taxon>Parasitiformes</taxon>
        <taxon>Ixodida</taxon>
        <taxon>Ixodoidea</taxon>
        <taxon>Ixodidae</taxon>
        <taxon>Ixodinae</taxon>
        <taxon>Ixodes</taxon>
    </lineage>
</organism>
<dbReference type="EMBL" id="JABSTQ010010924">
    <property type="protein sequence ID" value="KAG0416731.1"/>
    <property type="molecule type" value="Genomic_DNA"/>
</dbReference>
<keyword evidence="2" id="KW-1185">Reference proteome</keyword>
<sequence length="177" mass="19369">MLDEDHFAGTELPQARSTKSAPRGTSLSQDLLIEGPPSPLLPYNPLLVTLGLVFLLLLPLVVSAAIYLTITNPLTNPETEEPDADQVVPLNMHKTIKLEASHAQQTDGPTEDDKLARRTTAEDSADSSSDRSEADPAAKPVWVSAGNSPERPEPELADLVLPRRSRRKRQPPDRLHF</sequence>
<accession>A0AC60PAY0</accession>
<protein>
    <submittedName>
        <fullName evidence="1">Uncharacterized protein</fullName>
    </submittedName>
</protein>